<keyword evidence="2" id="KW-1185">Reference proteome</keyword>
<dbReference type="GeneID" id="34559972"/>
<dbReference type="AlphaFoldDB" id="A0A1G4B971"/>
<protein>
    <submittedName>
        <fullName evidence="1">Uncharacterized protein</fullName>
    </submittedName>
</protein>
<evidence type="ECO:0000313" key="2">
    <source>
        <dbReference type="Proteomes" id="UP000176998"/>
    </source>
</evidence>
<reference evidence="1 2" key="1">
    <citation type="submission" date="2016-09" db="EMBL/GenBank/DDBJ databases">
        <authorList>
            <person name="Capua I."/>
            <person name="De Benedictis P."/>
            <person name="Joannis T."/>
            <person name="Lombin L.H."/>
            <person name="Cattoli G."/>
        </authorList>
    </citation>
    <scope>NUCLEOTIDE SEQUENCE [LARGE SCALE GENOMIC DNA]</scope>
    <source>
        <strain evidence="1 2">IMI 309357</strain>
    </source>
</reference>
<dbReference type="EMBL" id="MJBS01000052">
    <property type="protein sequence ID" value="OHE97960.1"/>
    <property type="molecule type" value="Genomic_DNA"/>
</dbReference>
<gene>
    <name evidence="1" type="ORF">CORC01_06823</name>
</gene>
<proteinExistence type="predicted"/>
<evidence type="ECO:0000313" key="1">
    <source>
        <dbReference type="EMBL" id="OHE97960.1"/>
    </source>
</evidence>
<name>A0A1G4B971_9PEZI</name>
<dbReference type="Proteomes" id="UP000176998">
    <property type="component" value="Unassembled WGS sequence"/>
</dbReference>
<sequence>MFAGPSCSASAPPRKAVFETRFSGVLGLIVTVTPHILPVPRVLSGSPYRGTTLKAPIVGLNIIRSGGRWLIKSTSRRFGTEKERPKRW</sequence>
<dbReference type="RefSeq" id="XP_022475112.1">
    <property type="nucleotide sequence ID" value="XM_022618462.1"/>
</dbReference>
<accession>A0A1G4B971</accession>
<organism evidence="1 2">
    <name type="scientific">Colletotrichum orchidophilum</name>
    <dbReference type="NCBI Taxonomy" id="1209926"/>
    <lineage>
        <taxon>Eukaryota</taxon>
        <taxon>Fungi</taxon>
        <taxon>Dikarya</taxon>
        <taxon>Ascomycota</taxon>
        <taxon>Pezizomycotina</taxon>
        <taxon>Sordariomycetes</taxon>
        <taxon>Hypocreomycetidae</taxon>
        <taxon>Glomerellales</taxon>
        <taxon>Glomerellaceae</taxon>
        <taxon>Colletotrichum</taxon>
    </lineage>
</organism>
<dbReference type="OrthoDB" id="10468525at2759"/>
<comment type="caution">
    <text evidence="1">The sequence shown here is derived from an EMBL/GenBank/DDBJ whole genome shotgun (WGS) entry which is preliminary data.</text>
</comment>